<proteinExistence type="predicted"/>
<dbReference type="AlphaFoldDB" id="A0AAJ2H3M8"/>
<dbReference type="InterPro" id="IPR057164">
    <property type="entry name" value="DUF7842"/>
</dbReference>
<reference evidence="3" key="1">
    <citation type="submission" date="2023-04" db="EMBL/GenBank/DDBJ databases">
        <title>Genomic characterization of faba bean (Vicia faba) microsymbionts in Mexican soils.</title>
        <authorList>
            <person name="Rivera Orduna F.N."/>
            <person name="Guevara-Luna J."/>
            <person name="Yan J."/>
            <person name="Arroyo-Herrera I."/>
            <person name="Li Y."/>
            <person name="Vasquez-Murrieta M.S."/>
            <person name="Wang E.T."/>
        </authorList>
    </citation>
    <scope>NUCLEOTIDE SEQUENCE</scope>
    <source>
        <strain evidence="3">CH26</strain>
    </source>
</reference>
<gene>
    <name evidence="3" type="ORF">RJJ65_40020</name>
</gene>
<feature type="non-terminal residue" evidence="3">
    <location>
        <position position="119"/>
    </location>
</feature>
<evidence type="ECO:0000256" key="1">
    <source>
        <dbReference type="SAM" id="MobiDB-lite"/>
    </source>
</evidence>
<dbReference type="Pfam" id="PF25224">
    <property type="entry name" value="DUF7842"/>
    <property type="match status" value="1"/>
</dbReference>
<evidence type="ECO:0000313" key="3">
    <source>
        <dbReference type="EMBL" id="MDR9778735.1"/>
    </source>
</evidence>
<organism evidence="3 4">
    <name type="scientific">Rhizobium hidalgonense</name>
    <dbReference type="NCBI Taxonomy" id="1538159"/>
    <lineage>
        <taxon>Bacteria</taxon>
        <taxon>Pseudomonadati</taxon>
        <taxon>Pseudomonadota</taxon>
        <taxon>Alphaproteobacteria</taxon>
        <taxon>Hyphomicrobiales</taxon>
        <taxon>Rhizobiaceae</taxon>
        <taxon>Rhizobium/Agrobacterium group</taxon>
        <taxon>Rhizobium</taxon>
    </lineage>
</organism>
<accession>A0AAJ2H3M8</accession>
<evidence type="ECO:0000259" key="2">
    <source>
        <dbReference type="Pfam" id="PF25224"/>
    </source>
</evidence>
<feature type="non-terminal residue" evidence="3">
    <location>
        <position position="1"/>
    </location>
</feature>
<evidence type="ECO:0000313" key="4">
    <source>
        <dbReference type="Proteomes" id="UP001268610"/>
    </source>
</evidence>
<comment type="caution">
    <text evidence="3">The sequence shown here is derived from an EMBL/GenBank/DDBJ whole genome shotgun (WGS) entry which is preliminary data.</text>
</comment>
<sequence>QQTNLISDVIYRPALDTQLHDQAARYGQHLSQRAHQLANNPSVTVSDLHLAQQAQVQEMAYDDLYVRLMAREVEQPFAQPRLRQLLVARSQNPEPVQRHDLPVPHINPATGHDSGRIQL</sequence>
<dbReference type="EMBL" id="JAVLSF010001148">
    <property type="protein sequence ID" value="MDR9778735.1"/>
    <property type="molecule type" value="Genomic_DNA"/>
</dbReference>
<protein>
    <recommendedName>
        <fullName evidence="2">DUF7842 domain-containing protein</fullName>
    </recommendedName>
</protein>
<dbReference type="Proteomes" id="UP001268610">
    <property type="component" value="Unassembled WGS sequence"/>
</dbReference>
<dbReference type="RefSeq" id="WP_310866729.1">
    <property type="nucleotide sequence ID" value="NZ_JAVLSF010001148.1"/>
</dbReference>
<feature type="domain" description="DUF7842" evidence="2">
    <location>
        <begin position="9"/>
        <end position="99"/>
    </location>
</feature>
<name>A0AAJ2H3M8_9HYPH</name>
<feature type="region of interest" description="Disordered" evidence="1">
    <location>
        <begin position="88"/>
        <end position="119"/>
    </location>
</feature>